<dbReference type="STRING" id="883.DvMF_0805"/>
<evidence type="ECO:0000256" key="5">
    <source>
        <dbReference type="ARBA" id="ARBA00023136"/>
    </source>
</evidence>
<dbReference type="EMBL" id="CP001197">
    <property type="protein sequence ID" value="ACL07761.1"/>
    <property type="molecule type" value="Genomic_DNA"/>
</dbReference>
<name>B8DL58_NITV9</name>
<feature type="transmembrane region" description="Helical" evidence="6">
    <location>
        <begin position="54"/>
        <end position="76"/>
    </location>
</feature>
<feature type="transmembrane region" description="Helical" evidence="6">
    <location>
        <begin position="179"/>
        <end position="198"/>
    </location>
</feature>
<evidence type="ECO:0000256" key="1">
    <source>
        <dbReference type="ARBA" id="ARBA00004141"/>
    </source>
</evidence>
<keyword evidence="3 6" id="KW-0812">Transmembrane</keyword>
<dbReference type="InterPro" id="IPR037185">
    <property type="entry name" value="EmrE-like"/>
</dbReference>
<evidence type="ECO:0000256" key="4">
    <source>
        <dbReference type="ARBA" id="ARBA00022989"/>
    </source>
</evidence>
<dbReference type="InterPro" id="IPR000620">
    <property type="entry name" value="EamA_dom"/>
</dbReference>
<dbReference type="PANTHER" id="PTHR32322:SF2">
    <property type="entry name" value="EAMA DOMAIN-CONTAINING PROTEIN"/>
    <property type="match status" value="1"/>
</dbReference>
<dbReference type="KEGG" id="dvm:DvMF_0805"/>
<reference evidence="8" key="1">
    <citation type="submission" date="2008-10" db="EMBL/GenBank/DDBJ databases">
        <title>Complete sequence of Desulfovibrio vulgaris str. 'Miyazaki F'.</title>
        <authorList>
            <person name="Lucas S."/>
            <person name="Copeland A."/>
            <person name="Lapidus A."/>
            <person name="Glavina del Rio T."/>
            <person name="Dalin E."/>
            <person name="Tice H."/>
            <person name="Bruce D."/>
            <person name="Goodwin L."/>
            <person name="Pitluck S."/>
            <person name="Sims D."/>
            <person name="Brettin T."/>
            <person name="Detter J.C."/>
            <person name="Han C."/>
            <person name="Larimer F."/>
            <person name="Land M."/>
            <person name="Hauser L."/>
            <person name="Kyrpides N."/>
            <person name="Mikhailova N."/>
            <person name="Hazen T.C."/>
            <person name="Richardson P."/>
        </authorList>
    </citation>
    <scope>NUCLEOTIDE SEQUENCE</scope>
    <source>
        <strain evidence="8">Miyazaki F</strain>
    </source>
</reference>
<sequence length="286" mass="29219">MVIVGSSVAAARFVSLTLPSHLVQELRFLVAACIAVPLLYRREGGLPRLPARDWGVLFLQAAAGSLLFNVLLLAGVARLDAAAAGVVTSTTPAVMALASLVLLRERPGPRTLAGIACCVAGVLVLRLAPVPGAAGGDAALSLTASGADGVGLLLVLGAVCCETLFLLLGRTLRTPVSPLAASTACTLFGAVQFLPLALPQAHRVAELDVTGWLLVGYYGAVITVAAYIFWFRGVARVSAGTAGAFTSVLPVSALAFSALLLGEPVGWAHLAGVACVLCGIWCVTRR</sequence>
<keyword evidence="5 6" id="KW-0472">Membrane</keyword>
<dbReference type="HOGENOM" id="CLU_033863_4_3_7"/>
<comment type="subcellular location">
    <subcellularLocation>
        <location evidence="1">Membrane</location>
        <topology evidence="1">Multi-pass membrane protein</topology>
    </subcellularLocation>
</comment>
<feature type="transmembrane region" description="Helical" evidence="6">
    <location>
        <begin position="267"/>
        <end position="284"/>
    </location>
</feature>
<comment type="similarity">
    <text evidence="2">Belongs to the EamA transporter family.</text>
</comment>
<evidence type="ECO:0000313" key="8">
    <source>
        <dbReference type="EMBL" id="ACL07761.1"/>
    </source>
</evidence>
<feature type="transmembrane region" description="Helical" evidence="6">
    <location>
        <begin position="149"/>
        <end position="167"/>
    </location>
</feature>
<feature type="domain" description="EamA" evidence="7">
    <location>
        <begin position="2"/>
        <end position="125"/>
    </location>
</feature>
<evidence type="ECO:0000259" key="7">
    <source>
        <dbReference type="Pfam" id="PF00892"/>
    </source>
</evidence>
<evidence type="ECO:0000256" key="3">
    <source>
        <dbReference type="ARBA" id="ARBA00022692"/>
    </source>
</evidence>
<gene>
    <name evidence="8" type="ordered locus">DvMF_0805</name>
</gene>
<feature type="transmembrane region" description="Helical" evidence="6">
    <location>
        <begin position="110"/>
        <end position="129"/>
    </location>
</feature>
<feature type="transmembrane region" description="Helical" evidence="6">
    <location>
        <begin position="242"/>
        <end position="261"/>
    </location>
</feature>
<feature type="transmembrane region" description="Helical" evidence="6">
    <location>
        <begin position="82"/>
        <end position="103"/>
    </location>
</feature>
<accession>B8DL58</accession>
<feature type="domain" description="EamA" evidence="7">
    <location>
        <begin position="151"/>
        <end position="284"/>
    </location>
</feature>
<evidence type="ECO:0000256" key="2">
    <source>
        <dbReference type="ARBA" id="ARBA00007362"/>
    </source>
</evidence>
<protein>
    <recommendedName>
        <fullName evidence="7">EamA domain-containing protein</fullName>
    </recommendedName>
</protein>
<dbReference type="eggNOG" id="COG0697">
    <property type="taxonomic scope" value="Bacteria"/>
</dbReference>
<feature type="transmembrane region" description="Helical" evidence="6">
    <location>
        <begin position="210"/>
        <end position="230"/>
    </location>
</feature>
<evidence type="ECO:0000256" key="6">
    <source>
        <dbReference type="SAM" id="Phobius"/>
    </source>
</evidence>
<keyword evidence="4 6" id="KW-1133">Transmembrane helix</keyword>
<dbReference type="Pfam" id="PF00892">
    <property type="entry name" value="EamA"/>
    <property type="match status" value="2"/>
</dbReference>
<dbReference type="GO" id="GO:0016020">
    <property type="term" value="C:membrane"/>
    <property type="evidence" value="ECO:0007669"/>
    <property type="project" value="UniProtKB-SubCell"/>
</dbReference>
<dbReference type="AlphaFoldDB" id="B8DL58"/>
<proteinExistence type="inferred from homology"/>
<dbReference type="Gene3D" id="1.10.3730.20">
    <property type="match status" value="2"/>
</dbReference>
<dbReference type="PANTHER" id="PTHR32322">
    <property type="entry name" value="INNER MEMBRANE TRANSPORTER"/>
    <property type="match status" value="1"/>
</dbReference>
<dbReference type="SUPFAM" id="SSF103481">
    <property type="entry name" value="Multidrug resistance efflux transporter EmrE"/>
    <property type="match status" value="2"/>
</dbReference>
<dbReference type="InterPro" id="IPR050638">
    <property type="entry name" value="AA-Vitamin_Transporters"/>
</dbReference>
<organism evidence="8">
    <name type="scientific">Nitratidesulfovibrio vulgaris (strain DSM 19637 / Miyazaki F)</name>
    <name type="common">Desulfovibrio vulgaris</name>
    <dbReference type="NCBI Taxonomy" id="883"/>
    <lineage>
        <taxon>Bacteria</taxon>
        <taxon>Pseudomonadati</taxon>
        <taxon>Thermodesulfobacteriota</taxon>
        <taxon>Desulfovibrionia</taxon>
        <taxon>Desulfovibrionales</taxon>
        <taxon>Desulfovibrionaceae</taxon>
        <taxon>Nitratidesulfovibrio</taxon>
    </lineage>
</organism>